<reference evidence="1 2" key="1">
    <citation type="submission" date="2019-04" db="EMBL/GenBank/DDBJ databases">
        <title>Streptomyces oryziradicis sp. nov., a novel actinomycete isolated from rhizosphere soil of rice (Oryza sativa L.).</title>
        <authorList>
            <person name="Li C."/>
        </authorList>
    </citation>
    <scope>NUCLEOTIDE SEQUENCE [LARGE SCALE GENOMIC DNA]</scope>
    <source>
        <strain evidence="1 2">NEAU-C40</strain>
    </source>
</reference>
<gene>
    <name evidence="1" type="ORF">FCI23_09270</name>
</gene>
<dbReference type="EMBL" id="SUMC01000006">
    <property type="protein sequence ID" value="TKA11987.1"/>
    <property type="molecule type" value="Genomic_DNA"/>
</dbReference>
<keyword evidence="2" id="KW-1185">Reference proteome</keyword>
<accession>A0A4U0SV77</accession>
<dbReference type="RefSeq" id="WP_136722982.1">
    <property type="nucleotide sequence ID" value="NZ_SUMC01000006.1"/>
</dbReference>
<sequence>MLAVQDRTAAQRAAIHAERIERVSAHLVGAVENLAYASFRDEVFARETLAEVQRAYGLWRRCVEERRKDLGR</sequence>
<protein>
    <submittedName>
        <fullName evidence="1">Uncharacterized protein</fullName>
    </submittedName>
</protein>
<name>A0A4U0SV77_9ACTN</name>
<evidence type="ECO:0000313" key="1">
    <source>
        <dbReference type="EMBL" id="TKA11987.1"/>
    </source>
</evidence>
<dbReference type="Proteomes" id="UP000305778">
    <property type="component" value="Unassembled WGS sequence"/>
</dbReference>
<proteinExistence type="predicted"/>
<dbReference type="OrthoDB" id="4147393at2"/>
<dbReference type="AlphaFoldDB" id="A0A4U0SV77"/>
<organism evidence="1 2">
    <name type="scientific">Actinacidiphila oryziradicis</name>
    <dbReference type="NCBI Taxonomy" id="2571141"/>
    <lineage>
        <taxon>Bacteria</taxon>
        <taxon>Bacillati</taxon>
        <taxon>Actinomycetota</taxon>
        <taxon>Actinomycetes</taxon>
        <taxon>Kitasatosporales</taxon>
        <taxon>Streptomycetaceae</taxon>
        <taxon>Actinacidiphila</taxon>
    </lineage>
</organism>
<evidence type="ECO:0000313" key="2">
    <source>
        <dbReference type="Proteomes" id="UP000305778"/>
    </source>
</evidence>
<comment type="caution">
    <text evidence="1">The sequence shown here is derived from an EMBL/GenBank/DDBJ whole genome shotgun (WGS) entry which is preliminary data.</text>
</comment>